<dbReference type="GO" id="GO:0003677">
    <property type="term" value="F:DNA binding"/>
    <property type="evidence" value="ECO:0007669"/>
    <property type="project" value="UniProtKB-UniRule"/>
</dbReference>
<comment type="caution">
    <text evidence="6">Lacks conserved residue(s) required for the propagation of feature annotation.</text>
</comment>
<dbReference type="RefSeq" id="WP_175440120.1">
    <property type="nucleotide sequence ID" value="NZ_FMHT01000003.1"/>
</dbReference>
<organism evidence="8 9">
    <name type="scientific">Micromonospora nigra</name>
    <dbReference type="NCBI Taxonomy" id="145857"/>
    <lineage>
        <taxon>Bacteria</taxon>
        <taxon>Bacillati</taxon>
        <taxon>Actinomycetota</taxon>
        <taxon>Actinomycetes</taxon>
        <taxon>Micromonosporales</taxon>
        <taxon>Micromonosporaceae</taxon>
        <taxon>Micromonospora</taxon>
    </lineage>
</organism>
<keyword evidence="5 6" id="KW-0238">DNA-binding</keyword>
<accession>A0A1C6SGK0</accession>
<dbReference type="InterPro" id="IPR029494">
    <property type="entry name" value="DarT"/>
</dbReference>
<evidence type="ECO:0000259" key="7">
    <source>
        <dbReference type="PROSITE" id="PS52018"/>
    </source>
</evidence>
<evidence type="ECO:0000256" key="4">
    <source>
        <dbReference type="ARBA" id="ARBA00022695"/>
    </source>
</evidence>
<keyword evidence="2" id="KW-0328">Glycosyltransferase</keyword>
<feature type="domain" description="DarT" evidence="7">
    <location>
        <begin position="5"/>
        <end position="159"/>
    </location>
</feature>
<dbReference type="EMBL" id="FMHT01000003">
    <property type="protein sequence ID" value="SCL28590.1"/>
    <property type="molecule type" value="Genomic_DNA"/>
</dbReference>
<evidence type="ECO:0000313" key="9">
    <source>
        <dbReference type="Proteomes" id="UP000199699"/>
    </source>
</evidence>
<evidence type="ECO:0000256" key="3">
    <source>
        <dbReference type="ARBA" id="ARBA00022679"/>
    </source>
</evidence>
<sequence length="159" mass="18059">MSTNTLILHFTHVDNLPGILAAGRLFPDGAVGQRLATDVGAIDIKARRRSRPVPCLPGGFVSDYVPFYFAGRSPMMYRIACEHRDGVVGRYPDGDRVRRRSAEFLVHREFPLDLLTGYAVRTQERREQVTRVLRTAGIIDAYVGVRGDWYYGYRRGEVR</sequence>
<evidence type="ECO:0000313" key="8">
    <source>
        <dbReference type="EMBL" id="SCL28590.1"/>
    </source>
</evidence>
<evidence type="ECO:0000256" key="2">
    <source>
        <dbReference type="ARBA" id="ARBA00022676"/>
    </source>
</evidence>
<evidence type="ECO:0000256" key="5">
    <source>
        <dbReference type="ARBA" id="ARBA00023125"/>
    </source>
</evidence>
<keyword evidence="1 6" id="KW-1277">Toxin-antitoxin system</keyword>
<evidence type="ECO:0000256" key="1">
    <source>
        <dbReference type="ARBA" id="ARBA00022649"/>
    </source>
</evidence>
<dbReference type="AlphaFoldDB" id="A0A1C6SGK0"/>
<gene>
    <name evidence="8" type="ORF">GA0070616_3723</name>
</gene>
<keyword evidence="4" id="KW-0548">Nucleotidyltransferase</keyword>
<comment type="similarity">
    <text evidence="6">Belongs to the DarT ADP-ribosyltransferase family.</text>
</comment>
<dbReference type="STRING" id="145857.GA0070616_3723"/>
<dbReference type="GO" id="GO:0016757">
    <property type="term" value="F:glycosyltransferase activity"/>
    <property type="evidence" value="ECO:0007669"/>
    <property type="project" value="UniProtKB-KW"/>
</dbReference>
<reference evidence="8 9" key="1">
    <citation type="submission" date="2016-06" db="EMBL/GenBank/DDBJ databases">
        <authorList>
            <person name="Kjaerup R.B."/>
            <person name="Dalgaard T.S."/>
            <person name="Juul-Madsen H.R."/>
        </authorList>
    </citation>
    <scope>NUCLEOTIDE SEQUENCE [LARGE SCALE GENOMIC DNA]</scope>
    <source>
        <strain evidence="8 9">DSM 43818</strain>
    </source>
</reference>
<proteinExistence type="inferred from homology"/>
<dbReference type="GO" id="GO:0016779">
    <property type="term" value="F:nucleotidyltransferase activity"/>
    <property type="evidence" value="ECO:0007669"/>
    <property type="project" value="UniProtKB-KW"/>
</dbReference>
<keyword evidence="9" id="KW-1185">Reference proteome</keyword>
<protein>
    <recommendedName>
        <fullName evidence="7">DarT domain-containing protein</fullName>
    </recommendedName>
</protein>
<name>A0A1C6SGK0_9ACTN</name>
<dbReference type="Pfam" id="PF14487">
    <property type="entry name" value="DarT"/>
    <property type="match status" value="2"/>
</dbReference>
<dbReference type="PROSITE" id="PS52018">
    <property type="entry name" value="DART"/>
    <property type="match status" value="1"/>
</dbReference>
<keyword evidence="3" id="KW-0808">Transferase</keyword>
<evidence type="ECO:0000256" key="6">
    <source>
        <dbReference type="PROSITE-ProRule" id="PRU01362"/>
    </source>
</evidence>
<dbReference type="Proteomes" id="UP000199699">
    <property type="component" value="Unassembled WGS sequence"/>
</dbReference>